<evidence type="ECO:0000313" key="4">
    <source>
        <dbReference type="Proteomes" id="UP001595645"/>
    </source>
</evidence>
<dbReference type="InterPro" id="IPR007372">
    <property type="entry name" value="Lipid/polyisoprenoid-bd_YceI"/>
</dbReference>
<feature type="domain" description="Lipid/polyisoprenoid-binding YceI-like" evidence="2">
    <location>
        <begin position="10"/>
        <end position="171"/>
    </location>
</feature>
<accession>A0ABV7NNY4</accession>
<evidence type="ECO:0000259" key="2">
    <source>
        <dbReference type="SMART" id="SM00867"/>
    </source>
</evidence>
<sequence>MTTFSDLTGDYRLDVARTTLGFVARHTMSSRVTGHFGEFEGSVRLDGGEPSRSSVRFTVQAASIDTGNARRDDQLRGAFLDAASHPAITFASTGIRHLGGTRFEVAGGLTVRGVTNPVRGIVVELVHTGVPRVAFAGSVTIDRHQWGVNQNFATRLMVSSKVTLRFTVEVATGRSVSGRP</sequence>
<evidence type="ECO:0000313" key="3">
    <source>
        <dbReference type="EMBL" id="MFC3448508.1"/>
    </source>
</evidence>
<comment type="similarity">
    <text evidence="1">Belongs to the UPF0312 family.</text>
</comment>
<keyword evidence="4" id="KW-1185">Reference proteome</keyword>
<reference evidence="4" key="1">
    <citation type="journal article" date="2019" name="Int. J. Syst. Evol. Microbiol.">
        <title>The Global Catalogue of Microorganisms (GCM) 10K type strain sequencing project: providing services to taxonomists for standard genome sequencing and annotation.</title>
        <authorList>
            <consortium name="The Broad Institute Genomics Platform"/>
            <consortium name="The Broad Institute Genome Sequencing Center for Infectious Disease"/>
            <person name="Wu L."/>
            <person name="Ma J."/>
        </authorList>
    </citation>
    <scope>NUCLEOTIDE SEQUENCE [LARGE SCALE GENOMIC DNA]</scope>
    <source>
        <strain evidence="4">CGMCC 4.7676</strain>
    </source>
</reference>
<dbReference type="PANTHER" id="PTHR34406">
    <property type="entry name" value="PROTEIN YCEI"/>
    <property type="match status" value="1"/>
</dbReference>
<comment type="caution">
    <text evidence="3">The sequence shown here is derived from an EMBL/GenBank/DDBJ whole genome shotgun (WGS) entry which is preliminary data.</text>
</comment>
<dbReference type="Proteomes" id="UP001595645">
    <property type="component" value="Unassembled WGS sequence"/>
</dbReference>
<dbReference type="SUPFAM" id="SSF101874">
    <property type="entry name" value="YceI-like"/>
    <property type="match status" value="1"/>
</dbReference>
<organism evidence="3 4">
    <name type="scientific">Amycolatopsis speibonae</name>
    <dbReference type="NCBI Taxonomy" id="1450224"/>
    <lineage>
        <taxon>Bacteria</taxon>
        <taxon>Bacillati</taxon>
        <taxon>Actinomycetota</taxon>
        <taxon>Actinomycetes</taxon>
        <taxon>Pseudonocardiales</taxon>
        <taxon>Pseudonocardiaceae</taxon>
        <taxon>Amycolatopsis</taxon>
    </lineage>
</organism>
<dbReference type="EMBL" id="JBHRWK010000007">
    <property type="protein sequence ID" value="MFC3448508.1"/>
    <property type="molecule type" value="Genomic_DNA"/>
</dbReference>
<dbReference type="PANTHER" id="PTHR34406:SF1">
    <property type="entry name" value="PROTEIN YCEI"/>
    <property type="match status" value="1"/>
</dbReference>
<dbReference type="SMART" id="SM00867">
    <property type="entry name" value="YceI"/>
    <property type="match status" value="1"/>
</dbReference>
<proteinExistence type="inferred from homology"/>
<evidence type="ECO:0000256" key="1">
    <source>
        <dbReference type="ARBA" id="ARBA00008812"/>
    </source>
</evidence>
<dbReference type="InterPro" id="IPR036761">
    <property type="entry name" value="TTHA0802/YceI-like_sf"/>
</dbReference>
<protein>
    <submittedName>
        <fullName evidence="3">YceI family protein</fullName>
    </submittedName>
</protein>
<dbReference type="Gene3D" id="2.40.128.110">
    <property type="entry name" value="Lipid/polyisoprenoid-binding, YceI-like"/>
    <property type="match status" value="1"/>
</dbReference>
<gene>
    <name evidence="3" type="ORF">ACFOSH_03595</name>
</gene>
<dbReference type="Pfam" id="PF04264">
    <property type="entry name" value="YceI"/>
    <property type="match status" value="1"/>
</dbReference>
<dbReference type="RefSeq" id="WP_378237179.1">
    <property type="nucleotide sequence ID" value="NZ_JBHRWK010000007.1"/>
</dbReference>
<name>A0ABV7NNY4_9PSEU</name>